<dbReference type="AlphaFoldDB" id="A0A0R3QHK7"/>
<gene>
    <name evidence="1" type="ORF">BTMF_LOCUS5139</name>
</gene>
<dbReference type="Proteomes" id="UP000280834">
    <property type="component" value="Unassembled WGS sequence"/>
</dbReference>
<proteinExistence type="predicted"/>
<sequence length="64" mass="7343">LFSSSTLRFCNFLISSRLISSLNNNNSLLFTNPFRNNRSDTDSIFPVTELYKQLILYGTNFISS</sequence>
<name>A0A0R3QHK7_9BILA</name>
<evidence type="ECO:0000313" key="2">
    <source>
        <dbReference type="Proteomes" id="UP000280834"/>
    </source>
</evidence>
<evidence type="ECO:0000313" key="3">
    <source>
        <dbReference type="WBParaSite" id="BTMF_0000587201-mRNA-1"/>
    </source>
</evidence>
<dbReference type="EMBL" id="UZAG01005401">
    <property type="protein sequence ID" value="VDO17730.1"/>
    <property type="molecule type" value="Genomic_DNA"/>
</dbReference>
<dbReference type="WBParaSite" id="BTMF_0000587201-mRNA-1">
    <property type="protein sequence ID" value="BTMF_0000587201-mRNA-1"/>
    <property type="gene ID" value="BTMF_0000587201"/>
</dbReference>
<reference evidence="3" key="1">
    <citation type="submission" date="2017-02" db="UniProtKB">
        <authorList>
            <consortium name="WormBaseParasite"/>
        </authorList>
    </citation>
    <scope>IDENTIFICATION</scope>
</reference>
<keyword evidence="2" id="KW-1185">Reference proteome</keyword>
<accession>A0A0R3QHK7</accession>
<evidence type="ECO:0000313" key="1">
    <source>
        <dbReference type="EMBL" id="VDO17730.1"/>
    </source>
</evidence>
<reference evidence="1 2" key="2">
    <citation type="submission" date="2018-11" db="EMBL/GenBank/DDBJ databases">
        <authorList>
            <consortium name="Pathogen Informatics"/>
        </authorList>
    </citation>
    <scope>NUCLEOTIDE SEQUENCE [LARGE SCALE GENOMIC DNA]</scope>
</reference>
<protein>
    <submittedName>
        <fullName evidence="3">Ovule protein</fullName>
    </submittedName>
</protein>
<organism evidence="3">
    <name type="scientific">Brugia timori</name>
    <dbReference type="NCBI Taxonomy" id="42155"/>
    <lineage>
        <taxon>Eukaryota</taxon>
        <taxon>Metazoa</taxon>
        <taxon>Ecdysozoa</taxon>
        <taxon>Nematoda</taxon>
        <taxon>Chromadorea</taxon>
        <taxon>Rhabditida</taxon>
        <taxon>Spirurina</taxon>
        <taxon>Spiruromorpha</taxon>
        <taxon>Filarioidea</taxon>
        <taxon>Onchocercidae</taxon>
        <taxon>Brugia</taxon>
    </lineage>
</organism>